<evidence type="ECO:0000256" key="3">
    <source>
        <dbReference type="ARBA" id="ARBA00023098"/>
    </source>
</evidence>
<dbReference type="EMBL" id="CP069362">
    <property type="protein sequence ID" value="WGS65871.1"/>
    <property type="molecule type" value="Genomic_DNA"/>
</dbReference>
<dbReference type="PROSITE" id="PS51635">
    <property type="entry name" value="PNPLA"/>
    <property type="match status" value="1"/>
</dbReference>
<dbReference type="PANTHER" id="PTHR14226:SF29">
    <property type="entry name" value="NEUROPATHY TARGET ESTERASE SWS"/>
    <property type="match status" value="1"/>
</dbReference>
<feature type="short sequence motif" description="GXSXG" evidence="4">
    <location>
        <begin position="58"/>
        <end position="62"/>
    </location>
</feature>
<feature type="domain" description="PNPLA" evidence="5">
    <location>
        <begin position="27"/>
        <end position="194"/>
    </location>
</feature>
<dbReference type="Gene3D" id="3.40.1090.10">
    <property type="entry name" value="Cytosolic phospholipase A2 catalytic domain"/>
    <property type="match status" value="1"/>
</dbReference>
<sequence>MGCGSIKKFIVILLLLLNVIVFSKTLLVLGGGGAAGAYEIGVLKYITENNVEIDGIYGVSAGALNGAGFVMGKLDEVEKLWKSIDDDDIFDLNIKDHHPKLKPFVFDPSPLYTFLKKIISEDLILKSKYDYGILTFNMTDFKPVFIRKEEMKGKMVDFIFASASYPLFGAIEIDGKKYTDGGVFSNTYPALLAEKYGYDEVIAVYPVIDLPTDWVIYSILKTKKNIIIIRPSDSVPFPLDFSPDYSKTLIEMGYEDAKKILSKK</sequence>
<feature type="active site" description="Proton acceptor" evidence="4">
    <location>
        <position position="180"/>
    </location>
</feature>
<keyword evidence="1 4" id="KW-0378">Hydrolase</keyword>
<dbReference type="SUPFAM" id="SSF52151">
    <property type="entry name" value="FabD/lysophospholipase-like"/>
    <property type="match status" value="1"/>
</dbReference>
<evidence type="ECO:0000256" key="2">
    <source>
        <dbReference type="ARBA" id="ARBA00022963"/>
    </source>
</evidence>
<reference evidence="6 7" key="1">
    <citation type="submission" date="2021-02" db="EMBL/GenBank/DDBJ databases">
        <title>Characterization of Marinitoga sp. nov. str. BP5-C20A.</title>
        <authorList>
            <person name="Erauso G."/>
            <person name="Postec A."/>
        </authorList>
    </citation>
    <scope>NUCLEOTIDE SEQUENCE [LARGE SCALE GENOMIC DNA]</scope>
    <source>
        <strain evidence="6 7">BP5-C20A</strain>
    </source>
</reference>
<organism evidence="6 7">
    <name type="scientific">Marinitoga aeolica</name>
    <dbReference type="NCBI Taxonomy" id="2809031"/>
    <lineage>
        <taxon>Bacteria</taxon>
        <taxon>Thermotogati</taxon>
        <taxon>Thermotogota</taxon>
        <taxon>Thermotogae</taxon>
        <taxon>Petrotogales</taxon>
        <taxon>Petrotogaceae</taxon>
        <taxon>Marinitoga</taxon>
    </lineage>
</organism>
<keyword evidence="3 4" id="KW-0443">Lipid metabolism</keyword>
<evidence type="ECO:0000256" key="4">
    <source>
        <dbReference type="PROSITE-ProRule" id="PRU01161"/>
    </source>
</evidence>
<feature type="short sequence motif" description="DGA/G" evidence="4">
    <location>
        <begin position="180"/>
        <end position="182"/>
    </location>
</feature>
<gene>
    <name evidence="6" type="ORF">JRV97_04790</name>
</gene>
<dbReference type="InterPro" id="IPR016035">
    <property type="entry name" value="Acyl_Trfase/lysoPLipase"/>
</dbReference>
<feature type="short sequence motif" description="GXGXXG" evidence="4">
    <location>
        <begin position="31"/>
        <end position="36"/>
    </location>
</feature>
<protein>
    <submittedName>
        <fullName evidence="6">Patatin-like phospholipase family protein</fullName>
    </submittedName>
</protein>
<dbReference type="Proteomes" id="UP001232493">
    <property type="component" value="Chromosome"/>
</dbReference>
<feature type="active site" description="Nucleophile" evidence="4">
    <location>
        <position position="60"/>
    </location>
</feature>
<evidence type="ECO:0000259" key="5">
    <source>
        <dbReference type="PROSITE" id="PS51635"/>
    </source>
</evidence>
<name>A0ABY8PTA6_9BACT</name>
<dbReference type="Pfam" id="PF01734">
    <property type="entry name" value="Patatin"/>
    <property type="match status" value="1"/>
</dbReference>
<dbReference type="PANTHER" id="PTHR14226">
    <property type="entry name" value="NEUROPATHY TARGET ESTERASE/SWISS CHEESE D.MELANOGASTER"/>
    <property type="match status" value="1"/>
</dbReference>
<dbReference type="RefSeq" id="WP_281000717.1">
    <property type="nucleotide sequence ID" value="NZ_CP069362.1"/>
</dbReference>
<keyword evidence="2 4" id="KW-0442">Lipid degradation</keyword>
<keyword evidence="7" id="KW-1185">Reference proteome</keyword>
<proteinExistence type="predicted"/>
<evidence type="ECO:0000313" key="7">
    <source>
        <dbReference type="Proteomes" id="UP001232493"/>
    </source>
</evidence>
<dbReference type="InterPro" id="IPR002641">
    <property type="entry name" value="PNPLA_dom"/>
</dbReference>
<evidence type="ECO:0000313" key="6">
    <source>
        <dbReference type="EMBL" id="WGS65871.1"/>
    </source>
</evidence>
<evidence type="ECO:0000256" key="1">
    <source>
        <dbReference type="ARBA" id="ARBA00022801"/>
    </source>
</evidence>
<dbReference type="InterPro" id="IPR050301">
    <property type="entry name" value="NTE"/>
</dbReference>
<accession>A0ABY8PTA6</accession>